<keyword evidence="2" id="KW-0732">Signal</keyword>
<feature type="signal peptide" evidence="2">
    <location>
        <begin position="1"/>
        <end position="19"/>
    </location>
</feature>
<dbReference type="RefSeq" id="WP_092347209.1">
    <property type="nucleotide sequence ID" value="NZ_FNQN01000005.1"/>
</dbReference>
<dbReference type="PANTHER" id="PTHR38139">
    <property type="entry name" value="GATE DOMAIN-CONTAINING PROTEIN"/>
    <property type="match status" value="1"/>
</dbReference>
<accession>A0A1H4AHW7</accession>
<dbReference type="OrthoDB" id="5453678at2"/>
<dbReference type="InterPro" id="IPR038880">
    <property type="entry name" value="MJ0871-like"/>
</dbReference>
<keyword evidence="1" id="KW-0472">Membrane</keyword>
<evidence type="ECO:0008006" key="5">
    <source>
        <dbReference type="Google" id="ProtNLM"/>
    </source>
</evidence>
<keyword evidence="1" id="KW-0812">Transmembrane</keyword>
<organism evidence="3 4">
    <name type="scientific">Desulfuromusa kysingii</name>
    <dbReference type="NCBI Taxonomy" id="37625"/>
    <lineage>
        <taxon>Bacteria</taxon>
        <taxon>Pseudomonadati</taxon>
        <taxon>Thermodesulfobacteriota</taxon>
        <taxon>Desulfuromonadia</taxon>
        <taxon>Desulfuromonadales</taxon>
        <taxon>Geopsychrobacteraceae</taxon>
        <taxon>Desulfuromusa</taxon>
    </lineage>
</organism>
<feature type="transmembrane region" description="Helical" evidence="1">
    <location>
        <begin position="308"/>
        <end position="332"/>
    </location>
</feature>
<evidence type="ECO:0000256" key="2">
    <source>
        <dbReference type="SAM" id="SignalP"/>
    </source>
</evidence>
<reference evidence="3 4" key="1">
    <citation type="submission" date="2016-10" db="EMBL/GenBank/DDBJ databases">
        <authorList>
            <person name="de Groot N.N."/>
        </authorList>
    </citation>
    <scope>NUCLEOTIDE SEQUENCE [LARGE SCALE GENOMIC DNA]</scope>
    <source>
        <strain evidence="3 4">DSM 7343</strain>
    </source>
</reference>
<evidence type="ECO:0000256" key="1">
    <source>
        <dbReference type="SAM" id="Phobius"/>
    </source>
</evidence>
<proteinExistence type="predicted"/>
<name>A0A1H4AHW7_9BACT</name>
<dbReference type="PANTHER" id="PTHR38139:SF1">
    <property type="entry name" value="NUCLEOSIDE TRANSPORTER_FEOB GTPASE GATE DOMAIN-CONTAINING PROTEIN"/>
    <property type="match status" value="1"/>
</dbReference>
<feature type="chain" id="PRO_5011731042" description="Nucleoside recognition" evidence="2">
    <location>
        <begin position="20"/>
        <end position="408"/>
    </location>
</feature>
<sequence length="408" mass="45100">MYRLLVAVFISLLIFSASASASASAAATSSAEKITVDKVTHQSVSTQGKNVAATAVKRYQPEGETGKVFVTERQKTRSSSDYQRWKRHLPFWPRKGVLICELSLFIAIGIFVGQILEVSGSMRLLSVLTLPLTGLGKIKREAGPAFLMAFQSGAVANSMLVTQRDVGSLNNRELYTSIYVVSALSLFAHLPTFVVPIGIAFGWEATIALFAVRFLAITLQIVITLLLSRYVVARFFPSLSATQSTLQQETTARKVRERSRGFWTTVWLRSQKTLRRLLIYLIPSYLCMALLEYHGFFTWLGETMPGLFSFYFLPAESVAIIPAQALSLYNGVIAAANFIDAGQITTHQAVIVILFGSMVTAPVRTLRHALPTYIAILGARPGAFMAISAQFIRMLFLLVCTLLLMLYW</sequence>
<feature type="transmembrane region" description="Helical" evidence="1">
    <location>
        <begin position="383"/>
        <end position="407"/>
    </location>
</feature>
<feature type="transmembrane region" description="Helical" evidence="1">
    <location>
        <begin position="344"/>
        <end position="363"/>
    </location>
</feature>
<dbReference type="EMBL" id="FNQN01000005">
    <property type="protein sequence ID" value="SEA35613.1"/>
    <property type="molecule type" value="Genomic_DNA"/>
</dbReference>
<gene>
    <name evidence="3" type="ORF">SAMN05660420_01851</name>
</gene>
<protein>
    <recommendedName>
        <fullName evidence="5">Nucleoside recognition</fullName>
    </recommendedName>
</protein>
<dbReference type="AlphaFoldDB" id="A0A1H4AHW7"/>
<dbReference type="Proteomes" id="UP000199409">
    <property type="component" value="Unassembled WGS sequence"/>
</dbReference>
<keyword evidence="1" id="KW-1133">Transmembrane helix</keyword>
<feature type="transmembrane region" description="Helical" evidence="1">
    <location>
        <begin position="277"/>
        <end position="296"/>
    </location>
</feature>
<evidence type="ECO:0000313" key="4">
    <source>
        <dbReference type="Proteomes" id="UP000199409"/>
    </source>
</evidence>
<dbReference type="STRING" id="37625.SAMN05660420_01851"/>
<keyword evidence="4" id="KW-1185">Reference proteome</keyword>
<feature type="transmembrane region" description="Helical" evidence="1">
    <location>
        <begin position="207"/>
        <end position="227"/>
    </location>
</feature>
<evidence type="ECO:0000313" key="3">
    <source>
        <dbReference type="EMBL" id="SEA35613.1"/>
    </source>
</evidence>
<feature type="transmembrane region" description="Helical" evidence="1">
    <location>
        <begin position="96"/>
        <end position="116"/>
    </location>
</feature>
<feature type="transmembrane region" description="Helical" evidence="1">
    <location>
        <begin position="178"/>
        <end position="201"/>
    </location>
</feature>